<evidence type="ECO:0000256" key="1">
    <source>
        <dbReference type="SAM" id="Phobius"/>
    </source>
</evidence>
<evidence type="ECO:0000313" key="5">
    <source>
        <dbReference type="Proteomes" id="UP000648908"/>
    </source>
</evidence>
<keyword evidence="1" id="KW-1133">Transmembrane helix</keyword>
<feature type="transmembrane region" description="Helical" evidence="1">
    <location>
        <begin position="84"/>
        <end position="104"/>
    </location>
</feature>
<organism evidence="4 5">
    <name type="scientific">Szabonella alba</name>
    <dbReference type="NCBI Taxonomy" id="2804194"/>
    <lineage>
        <taxon>Bacteria</taxon>
        <taxon>Pseudomonadati</taxon>
        <taxon>Pseudomonadota</taxon>
        <taxon>Alphaproteobacteria</taxon>
        <taxon>Rhodobacterales</taxon>
        <taxon>Paracoccaceae</taxon>
        <taxon>Szabonella</taxon>
    </lineage>
</organism>
<feature type="domain" description="Alpha/beta-hydrolase N-terminal" evidence="3">
    <location>
        <begin position="35"/>
        <end position="242"/>
    </location>
</feature>
<dbReference type="InterPro" id="IPR012037">
    <property type="entry name" value="Alpha/beta-hydrolase_fam"/>
</dbReference>
<dbReference type="PIRSF" id="PIRSF007542">
    <property type="entry name" value="UCP007542"/>
    <property type="match status" value="1"/>
</dbReference>
<dbReference type="InterPro" id="IPR027787">
    <property type="entry name" value="Alpha/beta-hydrolase_catalytic"/>
</dbReference>
<evidence type="ECO:0000313" key="4">
    <source>
        <dbReference type="EMBL" id="MBL4916847.1"/>
    </source>
</evidence>
<keyword evidence="5" id="KW-1185">Reference proteome</keyword>
<accession>A0A8K0Y0H5</accession>
<feature type="transmembrane region" description="Helical" evidence="1">
    <location>
        <begin position="165"/>
        <end position="187"/>
    </location>
</feature>
<feature type="domain" description="Alpha/beta-hydrolase catalytic" evidence="2">
    <location>
        <begin position="259"/>
        <end position="546"/>
    </location>
</feature>
<dbReference type="InterPro" id="IPR027788">
    <property type="entry name" value="Alpha/beta-hydrolase_N_dom"/>
</dbReference>
<feature type="transmembrane region" description="Helical" evidence="1">
    <location>
        <begin position="124"/>
        <end position="144"/>
    </location>
</feature>
<evidence type="ECO:0000259" key="3">
    <source>
        <dbReference type="Pfam" id="PF15420"/>
    </source>
</evidence>
<evidence type="ECO:0000259" key="2">
    <source>
        <dbReference type="Pfam" id="PF10081"/>
    </source>
</evidence>
<proteinExistence type="predicted"/>
<dbReference type="RefSeq" id="WP_202687654.1">
    <property type="nucleotide sequence ID" value="NZ_JAESVN010000002.1"/>
</dbReference>
<dbReference type="Pfam" id="PF10081">
    <property type="entry name" value="Abhydrolase_9"/>
    <property type="match status" value="1"/>
</dbReference>
<sequence length="556" mass="60251">MKRGLPVPQAMGAVMFGRLRAGGLVLAAIFFCFALTPSMVPRGPVLQGVLGGAVAALGYVIWFLLGLLGAWLELRPLPARPARIAARLSLAAALAATGICLWLSVDWQNSIRRAWDLPPGDDSAPVTVLAMAALVFALLLLLGRTFRLIVLRLSRRSRAFLTPKLANLLGLLVALAIFGLLVNGVLLRASLRLIDSASRAADAMIPPEMAPPGDDRKSGSAASLVAWEDLGRWGRNYVASGPDGATIGAHWGQPAPDPIRVYVGLNAADTPQERAELAFAELQRSGGFARDKLVIAIPTGSGWLDPGAMDSLEYIARGNVATVAVQYSYLASMVSVVVDPTHGLAEAQAIFDLVYGHWTQLPRDDRPKLYLHGLSLGAFLSQETVPILDVLGDPFTGAMWAGSPFLSDFWNMVVARREAGSPAWRPVFGNGSLIRTGNQQSGFDEFRTDWGAMRLVMLNYGSDPIVFFDWSLGWRRPDWLTGRRAPDLSPRMRWVPLVTMLQVGVDMAVALGVPGHGHDYVARHYIPAWAAALAPEGWNREEEARLIEHLADLRAR</sequence>
<gene>
    <name evidence="4" type="ORF">JL811_06385</name>
</gene>
<dbReference type="EMBL" id="JAESVN010000002">
    <property type="protein sequence ID" value="MBL4916847.1"/>
    <property type="molecule type" value="Genomic_DNA"/>
</dbReference>
<dbReference type="AlphaFoldDB" id="A0A8K0Y0H5"/>
<feature type="transmembrane region" description="Helical" evidence="1">
    <location>
        <begin position="21"/>
        <end position="40"/>
    </location>
</feature>
<reference evidence="4" key="1">
    <citation type="submission" date="2021-01" db="EMBL/GenBank/DDBJ databases">
        <title>Tabrizicola alba sp. nov. a motile alkaliphilic bacterium isolated from a soda lake.</title>
        <authorList>
            <person name="Szuroczki S."/>
            <person name="Abbaszade G."/>
            <person name="Schumann P."/>
            <person name="Toth E."/>
        </authorList>
    </citation>
    <scope>NUCLEOTIDE SEQUENCE</scope>
    <source>
        <strain evidence="4">DMG-N-6</strain>
    </source>
</reference>
<feature type="transmembrane region" description="Helical" evidence="1">
    <location>
        <begin position="46"/>
        <end position="72"/>
    </location>
</feature>
<keyword evidence="1" id="KW-0812">Transmembrane</keyword>
<keyword evidence="1" id="KW-0472">Membrane</keyword>
<protein>
    <submittedName>
        <fullName evidence="4">Alpha/beta-hydrolase family protein</fullName>
    </submittedName>
</protein>
<comment type="caution">
    <text evidence="4">The sequence shown here is derived from an EMBL/GenBank/DDBJ whole genome shotgun (WGS) entry which is preliminary data.</text>
</comment>
<name>A0A8K0Y0H5_9RHOB</name>
<dbReference type="Pfam" id="PF15420">
    <property type="entry name" value="Abhydrolase_9_N"/>
    <property type="match status" value="1"/>
</dbReference>
<dbReference type="Proteomes" id="UP000648908">
    <property type="component" value="Unassembled WGS sequence"/>
</dbReference>